<accession>A0A9W9RS25</accession>
<protein>
    <submittedName>
        <fullName evidence="2">HAT dimerization</fullName>
    </submittedName>
</protein>
<feature type="region of interest" description="Disordered" evidence="1">
    <location>
        <begin position="1"/>
        <end position="23"/>
    </location>
</feature>
<organism evidence="2 3">
    <name type="scientific">Penicillium concentricum</name>
    <dbReference type="NCBI Taxonomy" id="293559"/>
    <lineage>
        <taxon>Eukaryota</taxon>
        <taxon>Fungi</taxon>
        <taxon>Dikarya</taxon>
        <taxon>Ascomycota</taxon>
        <taxon>Pezizomycotina</taxon>
        <taxon>Eurotiomycetes</taxon>
        <taxon>Eurotiomycetidae</taxon>
        <taxon>Eurotiales</taxon>
        <taxon>Aspergillaceae</taxon>
        <taxon>Penicillium</taxon>
    </lineage>
</organism>
<evidence type="ECO:0000313" key="3">
    <source>
        <dbReference type="Proteomes" id="UP001147752"/>
    </source>
</evidence>
<proteinExistence type="predicted"/>
<gene>
    <name evidence="2" type="ORF">N7517_008108</name>
</gene>
<dbReference type="RefSeq" id="XP_056576689.1">
    <property type="nucleotide sequence ID" value="XM_056725838.1"/>
</dbReference>
<dbReference type="EMBL" id="JAPZBT010000003">
    <property type="protein sequence ID" value="KAJ5365222.1"/>
    <property type="molecule type" value="Genomic_DNA"/>
</dbReference>
<name>A0A9W9RS25_9EURO</name>
<sequence>MNVPEAISEGEDSDENDDDGNDPITLIEAEFVLESQRRPMITVPSAGKRQRSLSVDSEDETSPHLQIKVALRGALD</sequence>
<keyword evidence="3" id="KW-1185">Reference proteome</keyword>
<comment type="caution">
    <text evidence="2">The sequence shown here is derived from an EMBL/GenBank/DDBJ whole genome shotgun (WGS) entry which is preliminary data.</text>
</comment>
<dbReference type="GeneID" id="81465021"/>
<evidence type="ECO:0000313" key="2">
    <source>
        <dbReference type="EMBL" id="KAJ5365222.1"/>
    </source>
</evidence>
<reference evidence="2" key="1">
    <citation type="submission" date="2022-12" db="EMBL/GenBank/DDBJ databases">
        <authorList>
            <person name="Petersen C."/>
        </authorList>
    </citation>
    <scope>NUCLEOTIDE SEQUENCE</scope>
    <source>
        <strain evidence="2">IBT 3081</strain>
    </source>
</reference>
<evidence type="ECO:0000256" key="1">
    <source>
        <dbReference type="SAM" id="MobiDB-lite"/>
    </source>
</evidence>
<feature type="region of interest" description="Disordered" evidence="1">
    <location>
        <begin position="42"/>
        <end position="64"/>
    </location>
</feature>
<dbReference type="AlphaFoldDB" id="A0A9W9RS25"/>
<dbReference type="OrthoDB" id="4316146at2759"/>
<dbReference type="Proteomes" id="UP001147752">
    <property type="component" value="Unassembled WGS sequence"/>
</dbReference>
<reference evidence="2" key="2">
    <citation type="journal article" date="2023" name="IMA Fungus">
        <title>Comparative genomic study of the Penicillium genus elucidates a diverse pangenome and 15 lateral gene transfer events.</title>
        <authorList>
            <person name="Petersen C."/>
            <person name="Sorensen T."/>
            <person name="Nielsen M.R."/>
            <person name="Sondergaard T.E."/>
            <person name="Sorensen J.L."/>
            <person name="Fitzpatrick D.A."/>
            <person name="Frisvad J.C."/>
            <person name="Nielsen K.L."/>
        </authorList>
    </citation>
    <scope>NUCLEOTIDE SEQUENCE</scope>
    <source>
        <strain evidence="2">IBT 3081</strain>
    </source>
</reference>
<feature type="compositionally biased region" description="Acidic residues" evidence="1">
    <location>
        <begin position="8"/>
        <end position="21"/>
    </location>
</feature>